<keyword evidence="2" id="KW-1185">Reference proteome</keyword>
<accession>A0A6S7J0G4</accession>
<evidence type="ECO:0000313" key="2">
    <source>
        <dbReference type="Proteomes" id="UP001152795"/>
    </source>
</evidence>
<sequence>MLASVSEITATSSSDVLRKEFDSKVADSVNHLNTRDADAMSETGLYFGEKLIPRDSEPLKWWHEHGKNYPKMSKLARKYLCATATSVPSERLFSKAGELVSHRRSSLKPKN</sequence>
<organism evidence="1 2">
    <name type="scientific">Paramuricea clavata</name>
    <name type="common">Red gorgonian</name>
    <name type="synonym">Violescent sea-whip</name>
    <dbReference type="NCBI Taxonomy" id="317549"/>
    <lineage>
        <taxon>Eukaryota</taxon>
        <taxon>Metazoa</taxon>
        <taxon>Cnidaria</taxon>
        <taxon>Anthozoa</taxon>
        <taxon>Octocorallia</taxon>
        <taxon>Malacalcyonacea</taxon>
        <taxon>Plexauridae</taxon>
        <taxon>Paramuricea</taxon>
    </lineage>
</organism>
<proteinExistence type="predicted"/>
<dbReference type="Proteomes" id="UP001152795">
    <property type="component" value="Unassembled WGS sequence"/>
</dbReference>
<dbReference type="OrthoDB" id="3062869at2759"/>
<protein>
    <submittedName>
        <fullName evidence="1">Zinc finger BED domain-containing 1-like</fullName>
    </submittedName>
</protein>
<dbReference type="InterPro" id="IPR012337">
    <property type="entry name" value="RNaseH-like_sf"/>
</dbReference>
<dbReference type="EMBL" id="CACRXK020012693">
    <property type="protein sequence ID" value="CAB4023808.1"/>
    <property type="molecule type" value="Genomic_DNA"/>
</dbReference>
<feature type="non-terminal residue" evidence="1">
    <location>
        <position position="111"/>
    </location>
</feature>
<dbReference type="GO" id="GO:0046983">
    <property type="term" value="F:protein dimerization activity"/>
    <property type="evidence" value="ECO:0007669"/>
    <property type="project" value="InterPro"/>
</dbReference>
<gene>
    <name evidence="1" type="ORF">PACLA_8A068979</name>
</gene>
<dbReference type="InterPro" id="IPR008906">
    <property type="entry name" value="HATC_C_dom"/>
</dbReference>
<dbReference type="AlphaFoldDB" id="A0A6S7J0G4"/>
<evidence type="ECO:0000313" key="1">
    <source>
        <dbReference type="EMBL" id="CAB4023808.1"/>
    </source>
</evidence>
<dbReference type="PANTHER" id="PTHR47611:SF3">
    <property type="entry name" value="HAT C-TERMINAL DIMERISATION DOMAIN-CONTAINING PROTEIN"/>
    <property type="match status" value="1"/>
</dbReference>
<reference evidence="1" key="1">
    <citation type="submission" date="2020-04" db="EMBL/GenBank/DDBJ databases">
        <authorList>
            <person name="Alioto T."/>
            <person name="Alioto T."/>
            <person name="Gomez Garrido J."/>
        </authorList>
    </citation>
    <scope>NUCLEOTIDE SEQUENCE</scope>
    <source>
        <strain evidence="1">A484AB</strain>
    </source>
</reference>
<comment type="caution">
    <text evidence="1">The sequence shown here is derived from an EMBL/GenBank/DDBJ whole genome shotgun (WGS) entry which is preliminary data.</text>
</comment>
<dbReference type="Pfam" id="PF05699">
    <property type="entry name" value="Dimer_Tnp_hAT"/>
    <property type="match status" value="1"/>
</dbReference>
<dbReference type="PANTHER" id="PTHR47611">
    <property type="entry name" value="HAT DIMERISATION DOMAIN, C-TERMINAL"/>
    <property type="match status" value="1"/>
</dbReference>
<dbReference type="SUPFAM" id="SSF53098">
    <property type="entry name" value="Ribonuclease H-like"/>
    <property type="match status" value="1"/>
</dbReference>
<name>A0A6S7J0G4_PARCT</name>